<protein>
    <submittedName>
        <fullName evidence="3">Uncharacterized protein</fullName>
    </submittedName>
</protein>
<dbReference type="PANTHER" id="PTHR45947:SF3">
    <property type="entry name" value="SULFOQUINOVOSYL TRANSFERASE SQD2"/>
    <property type="match status" value="1"/>
</dbReference>
<dbReference type="PANTHER" id="PTHR45947">
    <property type="entry name" value="SULFOQUINOVOSYL TRANSFERASE SQD2"/>
    <property type="match status" value="1"/>
</dbReference>
<dbReference type="SUPFAM" id="SSF53756">
    <property type="entry name" value="UDP-Glycosyltransferase/glycogen phosphorylase"/>
    <property type="match status" value="1"/>
</dbReference>
<comment type="caution">
    <text evidence="3">The sequence shown here is derived from an EMBL/GenBank/DDBJ whole genome shotgun (WGS) entry which is preliminary data.</text>
</comment>
<reference evidence="3 4" key="1">
    <citation type="journal article" date="2015" name="Genome Announc.">
        <title>Expanding the biotechnology potential of lactobacilli through comparative genomics of 213 strains and associated genera.</title>
        <authorList>
            <person name="Sun Z."/>
            <person name="Harris H.M."/>
            <person name="McCann A."/>
            <person name="Guo C."/>
            <person name="Argimon S."/>
            <person name="Zhang W."/>
            <person name="Yang X."/>
            <person name="Jeffery I.B."/>
            <person name="Cooney J.C."/>
            <person name="Kagawa T.F."/>
            <person name="Liu W."/>
            <person name="Song Y."/>
            <person name="Salvetti E."/>
            <person name="Wrobel A."/>
            <person name="Rasinkangas P."/>
            <person name="Parkhill J."/>
            <person name="Rea M.C."/>
            <person name="O'Sullivan O."/>
            <person name="Ritari J."/>
            <person name="Douillard F.P."/>
            <person name="Paul Ross R."/>
            <person name="Yang R."/>
            <person name="Briner A.E."/>
            <person name="Felis G.E."/>
            <person name="de Vos W.M."/>
            <person name="Barrangou R."/>
            <person name="Klaenhammer T.R."/>
            <person name="Caufield P.W."/>
            <person name="Cui Y."/>
            <person name="Zhang H."/>
            <person name="O'Toole P.W."/>
        </authorList>
    </citation>
    <scope>NUCLEOTIDE SEQUENCE [LARGE SCALE GENOMIC DNA]</scope>
    <source>
        <strain evidence="3 4">DSM 20719</strain>
    </source>
</reference>
<dbReference type="Pfam" id="PF00534">
    <property type="entry name" value="Glycos_transf_1"/>
    <property type="match status" value="1"/>
</dbReference>
<sequence>MNLVRGPVMRNEQTIMMISAVHVWTDTRIYFKEAQSLAQAGHRVIFYAQDFKSPKPDDVNLEMHYLPKRRRFMRWRHWWTLYHAYDQQPVTWLHIHDPELLVVGWLLKWRFGDRLNIVYDMHEHLPAAILTKPWIPHGLRRLAASLFAKIEKGLMKSCHTVIFAEIAYKQYYQTLNLKKVDVLNYPLKTPRKPSDKQPQAPFILVYVGVLTAQRGLDNMLNALDVLVNQMALNVQLKLVGPLNDDERRLAKLISTKHLGANCQLTGRLPYDALEAIYQSADIGLCLLTPTPNNVNSVSTKLFEYMAASLPIVASDFQNFKSLFQQYPCGVVVKPDDAQVVANLIKAMLIAPKRRKQYGETGRKAFEQVFNWESEAQKLLAIYQDNR</sequence>
<name>A0AA89I078_9LACO</name>
<evidence type="ECO:0000259" key="2">
    <source>
        <dbReference type="Pfam" id="PF13439"/>
    </source>
</evidence>
<organism evidence="3 4">
    <name type="scientific">Latilactobacillus graminis DSM 20719</name>
    <dbReference type="NCBI Taxonomy" id="1423752"/>
    <lineage>
        <taxon>Bacteria</taxon>
        <taxon>Bacillati</taxon>
        <taxon>Bacillota</taxon>
        <taxon>Bacilli</taxon>
        <taxon>Lactobacillales</taxon>
        <taxon>Lactobacillaceae</taxon>
        <taxon>Latilactobacillus</taxon>
    </lineage>
</organism>
<dbReference type="AlphaFoldDB" id="A0AA89I078"/>
<dbReference type="InterPro" id="IPR001296">
    <property type="entry name" value="Glyco_trans_1"/>
</dbReference>
<dbReference type="Gene3D" id="3.40.50.2000">
    <property type="entry name" value="Glycogen Phosphorylase B"/>
    <property type="match status" value="2"/>
</dbReference>
<feature type="domain" description="Glycosyltransferase subfamily 4-like N-terminal" evidence="2">
    <location>
        <begin position="34"/>
        <end position="178"/>
    </location>
</feature>
<evidence type="ECO:0000313" key="4">
    <source>
        <dbReference type="Proteomes" id="UP000050823"/>
    </source>
</evidence>
<dbReference type="GO" id="GO:0016757">
    <property type="term" value="F:glycosyltransferase activity"/>
    <property type="evidence" value="ECO:0007669"/>
    <property type="project" value="InterPro"/>
</dbReference>
<proteinExistence type="predicted"/>
<feature type="domain" description="Glycosyl transferase family 1" evidence="1">
    <location>
        <begin position="196"/>
        <end position="363"/>
    </location>
</feature>
<dbReference type="InterPro" id="IPR028098">
    <property type="entry name" value="Glyco_trans_4-like_N"/>
</dbReference>
<evidence type="ECO:0000259" key="1">
    <source>
        <dbReference type="Pfam" id="PF00534"/>
    </source>
</evidence>
<gene>
    <name evidence="3" type="ORF">FC90_GL001739</name>
</gene>
<dbReference type="Pfam" id="PF13439">
    <property type="entry name" value="Glyco_transf_4"/>
    <property type="match status" value="1"/>
</dbReference>
<dbReference type="CDD" id="cd03794">
    <property type="entry name" value="GT4_WbuB-like"/>
    <property type="match status" value="1"/>
</dbReference>
<dbReference type="EMBL" id="AYZB01000058">
    <property type="protein sequence ID" value="KRM21202.1"/>
    <property type="molecule type" value="Genomic_DNA"/>
</dbReference>
<dbReference type="Proteomes" id="UP000050823">
    <property type="component" value="Unassembled WGS sequence"/>
</dbReference>
<accession>A0AA89I078</accession>
<evidence type="ECO:0000313" key="3">
    <source>
        <dbReference type="EMBL" id="KRM21202.1"/>
    </source>
</evidence>
<dbReference type="InterPro" id="IPR050194">
    <property type="entry name" value="Glycosyltransferase_grp1"/>
</dbReference>